<evidence type="ECO:0000259" key="7">
    <source>
        <dbReference type="PROSITE" id="PS50112"/>
    </source>
</evidence>
<dbReference type="Pfam" id="PF08448">
    <property type="entry name" value="PAS_4"/>
    <property type="match status" value="1"/>
</dbReference>
<comment type="caution">
    <text evidence="9">The sequence shown here is derived from an EMBL/GenBank/DDBJ whole genome shotgun (WGS) entry which is preliminary data.</text>
</comment>
<sequence length="732" mass="83046">MRKPVLPDAECQGPVSCSCASDQPLFEALLDTSLDIICSVDRNGRFTYVSAAARRVWGYEPEELVGRAYMELVVPSDHKLTTAVAASLTSGTEVTGFENNYIRKDGSLVPILWSARWSEAEKTLYCVGRDNSEKKQAGQTDQLRLAAIYDAIQDGFFSVDRNFTILHFNRKSEQILLKRKADIIGKCLWDEYHEAIALKFYTETNRAFRENTSVHFEEYLPSLGKWFEVSAYPSAEGLSVYFQDINPRKQLQQKLQLANNRFELATKATSDVIWDWEIESGNCFFNEQFTLLYGYENKEDSVFKNWMDNIHIDDKASVVASVNSALKNAGVRQWEREYRFCRKDGSTAHVLDRGFIIRDAHGEAVRMVGSMQDITRLKQEATELKKLSLVAEKTVNAVVMTDSGQRITWVNQAFTDITGYSLEEALGKRPDKLLHGPRTSPKTKAYLRDQIRKGLPFQCDILKYSKSGKEFWVEVKGQPILNERGEVEQFFAIQTDITERIELQQLVVEEKIEAQREITKAMIQAQEKERSEIGKELHDNVNQILTTIKLYLENIRHFPGQRDLFIDKGLALTQKAMEESRSLAHRLVAPALGDGSFRLTIEELLGHYQLLNLFTVDFAFTVCEEKLGTSFRLAIYRIIQECLTNVVKHAKATRVTVSILYEDQLVKLIISDNGLGFDASAKSGGIGFVNMRNRASLFKGEVQVNATPETGCTINVFFPTINGQVIPMGREA</sequence>
<dbReference type="InterPro" id="IPR013767">
    <property type="entry name" value="PAS_fold"/>
</dbReference>
<dbReference type="PANTHER" id="PTHR43304">
    <property type="entry name" value="PHYTOCHROME-LIKE PROTEIN CPH1"/>
    <property type="match status" value="1"/>
</dbReference>
<dbReference type="OrthoDB" id="9124519at2"/>
<dbReference type="CDD" id="cd00130">
    <property type="entry name" value="PAS"/>
    <property type="match status" value="4"/>
</dbReference>
<dbReference type="InterPro" id="IPR013655">
    <property type="entry name" value="PAS_fold_3"/>
</dbReference>
<keyword evidence="10" id="KW-1185">Reference proteome</keyword>
<dbReference type="GO" id="GO:0000155">
    <property type="term" value="F:phosphorelay sensor kinase activity"/>
    <property type="evidence" value="ECO:0007669"/>
    <property type="project" value="InterPro"/>
</dbReference>
<dbReference type="Pfam" id="PF08447">
    <property type="entry name" value="PAS_3"/>
    <property type="match status" value="1"/>
</dbReference>
<gene>
    <name evidence="9" type="ORF">EPD60_11485</name>
</gene>
<dbReference type="AlphaFoldDB" id="A0A4R1BC91"/>
<evidence type="ECO:0000256" key="3">
    <source>
        <dbReference type="ARBA" id="ARBA00022553"/>
    </source>
</evidence>
<proteinExistence type="predicted"/>
<dbReference type="Pfam" id="PF00989">
    <property type="entry name" value="PAS"/>
    <property type="match status" value="1"/>
</dbReference>
<evidence type="ECO:0000256" key="1">
    <source>
        <dbReference type="ARBA" id="ARBA00000085"/>
    </source>
</evidence>
<dbReference type="RefSeq" id="WP_131449587.1">
    <property type="nucleotide sequence ID" value="NZ_SJZI01000042.1"/>
</dbReference>
<dbReference type="InterPro" id="IPR001610">
    <property type="entry name" value="PAC"/>
</dbReference>
<name>A0A4R1BC91_9BACT</name>
<reference evidence="9 10" key="1">
    <citation type="submission" date="2019-03" db="EMBL/GenBank/DDBJ databases">
        <authorList>
            <person name="Kim M.K.M."/>
        </authorList>
    </citation>
    <scope>NUCLEOTIDE SEQUENCE [LARGE SCALE GENOMIC DNA]</scope>
    <source>
        <strain evidence="9 10">17J68-12</strain>
    </source>
</reference>
<protein>
    <recommendedName>
        <fullName evidence="2">histidine kinase</fullName>
        <ecNumber evidence="2">2.7.13.3</ecNumber>
    </recommendedName>
</protein>
<evidence type="ECO:0000259" key="6">
    <source>
        <dbReference type="PROSITE" id="PS50109"/>
    </source>
</evidence>
<dbReference type="InterPro" id="IPR005467">
    <property type="entry name" value="His_kinase_dom"/>
</dbReference>
<dbReference type="InterPro" id="IPR011712">
    <property type="entry name" value="Sig_transdc_His_kin_sub3_dim/P"/>
</dbReference>
<evidence type="ECO:0000313" key="9">
    <source>
        <dbReference type="EMBL" id="TCJ14597.1"/>
    </source>
</evidence>
<feature type="domain" description="PAC" evidence="8">
    <location>
        <begin position="455"/>
        <end position="509"/>
    </location>
</feature>
<dbReference type="Gene3D" id="3.30.565.10">
    <property type="entry name" value="Histidine kinase-like ATPase, C-terminal domain"/>
    <property type="match status" value="1"/>
</dbReference>
<keyword evidence="3" id="KW-0597">Phosphoprotein</keyword>
<dbReference type="PROSITE" id="PS50109">
    <property type="entry name" value="HIS_KIN"/>
    <property type="match status" value="1"/>
</dbReference>
<evidence type="ECO:0000259" key="8">
    <source>
        <dbReference type="PROSITE" id="PS50113"/>
    </source>
</evidence>
<dbReference type="GO" id="GO:0046983">
    <property type="term" value="F:protein dimerization activity"/>
    <property type="evidence" value="ECO:0007669"/>
    <property type="project" value="InterPro"/>
</dbReference>
<dbReference type="Gene3D" id="1.20.5.1930">
    <property type="match status" value="1"/>
</dbReference>
<dbReference type="SUPFAM" id="SSF55785">
    <property type="entry name" value="PYP-like sensor domain (PAS domain)"/>
    <property type="match status" value="4"/>
</dbReference>
<dbReference type="Pfam" id="PF02518">
    <property type="entry name" value="HATPase_c"/>
    <property type="match status" value="1"/>
</dbReference>
<dbReference type="InterPro" id="IPR052162">
    <property type="entry name" value="Sensor_kinase/Photoreceptor"/>
</dbReference>
<comment type="catalytic activity">
    <reaction evidence="1">
        <text>ATP + protein L-histidine = ADP + protein N-phospho-L-histidine.</text>
        <dbReference type="EC" id="2.7.13.3"/>
    </reaction>
</comment>
<dbReference type="InterPro" id="IPR000014">
    <property type="entry name" value="PAS"/>
</dbReference>
<dbReference type="Proteomes" id="UP000295334">
    <property type="component" value="Unassembled WGS sequence"/>
</dbReference>
<dbReference type="Pfam" id="PF07730">
    <property type="entry name" value="HisKA_3"/>
    <property type="match status" value="1"/>
</dbReference>
<dbReference type="SMART" id="SM00387">
    <property type="entry name" value="HATPase_c"/>
    <property type="match status" value="1"/>
</dbReference>
<dbReference type="InterPro" id="IPR013656">
    <property type="entry name" value="PAS_4"/>
</dbReference>
<organism evidence="9 10">
    <name type="scientific">Flaviaesturariibacter flavus</name>
    <dbReference type="NCBI Taxonomy" id="2502780"/>
    <lineage>
        <taxon>Bacteria</taxon>
        <taxon>Pseudomonadati</taxon>
        <taxon>Bacteroidota</taxon>
        <taxon>Chitinophagia</taxon>
        <taxon>Chitinophagales</taxon>
        <taxon>Chitinophagaceae</taxon>
        <taxon>Flaviaestuariibacter</taxon>
    </lineage>
</organism>
<evidence type="ECO:0000256" key="5">
    <source>
        <dbReference type="ARBA" id="ARBA00022777"/>
    </source>
</evidence>
<dbReference type="GO" id="GO:0006355">
    <property type="term" value="P:regulation of DNA-templated transcription"/>
    <property type="evidence" value="ECO:0007669"/>
    <property type="project" value="InterPro"/>
</dbReference>
<dbReference type="InterPro" id="IPR035965">
    <property type="entry name" value="PAS-like_dom_sf"/>
</dbReference>
<keyword evidence="4" id="KW-0808">Transferase</keyword>
<feature type="domain" description="PAS" evidence="7">
    <location>
        <begin position="22"/>
        <end position="78"/>
    </location>
</feature>
<feature type="domain" description="Histidine kinase" evidence="6">
    <location>
        <begin position="635"/>
        <end position="722"/>
    </location>
</feature>
<evidence type="ECO:0000256" key="4">
    <source>
        <dbReference type="ARBA" id="ARBA00022679"/>
    </source>
</evidence>
<dbReference type="SUPFAM" id="SSF55874">
    <property type="entry name" value="ATPase domain of HSP90 chaperone/DNA topoisomerase II/histidine kinase"/>
    <property type="match status" value="1"/>
</dbReference>
<evidence type="ECO:0000256" key="2">
    <source>
        <dbReference type="ARBA" id="ARBA00012438"/>
    </source>
</evidence>
<dbReference type="NCBIfam" id="TIGR00229">
    <property type="entry name" value="sensory_box"/>
    <property type="match status" value="4"/>
</dbReference>
<dbReference type="PANTHER" id="PTHR43304:SF1">
    <property type="entry name" value="PAC DOMAIN-CONTAINING PROTEIN"/>
    <property type="match status" value="1"/>
</dbReference>
<dbReference type="Pfam" id="PF13426">
    <property type="entry name" value="PAS_9"/>
    <property type="match status" value="1"/>
</dbReference>
<feature type="domain" description="PAS" evidence="7">
    <location>
        <begin position="141"/>
        <end position="211"/>
    </location>
</feature>
<dbReference type="PROSITE" id="PS50112">
    <property type="entry name" value="PAS"/>
    <property type="match status" value="3"/>
</dbReference>
<dbReference type="CDD" id="cd16917">
    <property type="entry name" value="HATPase_UhpB-NarQ-NarX-like"/>
    <property type="match status" value="1"/>
</dbReference>
<dbReference type="SMART" id="SM00086">
    <property type="entry name" value="PAC"/>
    <property type="match status" value="3"/>
</dbReference>
<dbReference type="EMBL" id="SJZI01000042">
    <property type="protein sequence ID" value="TCJ14597.1"/>
    <property type="molecule type" value="Genomic_DNA"/>
</dbReference>
<feature type="domain" description="PAS" evidence="7">
    <location>
        <begin position="383"/>
        <end position="454"/>
    </location>
</feature>
<feature type="domain" description="PAC" evidence="8">
    <location>
        <begin position="334"/>
        <end position="386"/>
    </location>
</feature>
<dbReference type="SMART" id="SM00091">
    <property type="entry name" value="PAS"/>
    <property type="match status" value="4"/>
</dbReference>
<accession>A0A4R1BC91</accession>
<keyword evidence="5" id="KW-0418">Kinase</keyword>
<dbReference type="PROSITE" id="PS50113">
    <property type="entry name" value="PAC"/>
    <property type="match status" value="2"/>
</dbReference>
<evidence type="ECO:0000313" key="10">
    <source>
        <dbReference type="Proteomes" id="UP000295334"/>
    </source>
</evidence>
<dbReference type="InterPro" id="IPR003594">
    <property type="entry name" value="HATPase_dom"/>
</dbReference>
<dbReference type="GO" id="GO:0016020">
    <property type="term" value="C:membrane"/>
    <property type="evidence" value="ECO:0007669"/>
    <property type="project" value="InterPro"/>
</dbReference>
<dbReference type="EC" id="2.7.13.3" evidence="2"/>
<dbReference type="InterPro" id="IPR036890">
    <property type="entry name" value="HATPase_C_sf"/>
</dbReference>
<dbReference type="InterPro" id="IPR000700">
    <property type="entry name" value="PAS-assoc_C"/>
</dbReference>
<dbReference type="Gene3D" id="3.30.450.20">
    <property type="entry name" value="PAS domain"/>
    <property type="match status" value="4"/>
</dbReference>